<protein>
    <submittedName>
        <fullName evidence="7">Integrase</fullName>
    </submittedName>
</protein>
<accession>A0A1J0GJP8</accession>
<sequence>MQYNITYREKDGGWQYIVSYKDSNGKWKQKSKQGFEKSRIGKQQAKEEALKTIDKLNKDISLNVPSEFEGISFNEFGKSYLKHNKLYNAYKTIQSTQTVLNRFSDLDDMELSKITTLDIQKVVDTLTGEDLNPNTIKYYLKKLTIIFNAAKNQYSIIDAIPTKNIRVNKSKEINKKALTEDEVSNLLNVYKDSKYFLLVFIAAKTGMRIGEVLGLKWNDINSVDNIINVERQWKKDENGKFDFGTLKSNNSYRSIPISKSICKELLAHKNVIQLNNRIFEFENKDNVIAALDKSLKRNGFNITIHELRHTYATKLIANGMDYKTAASILGHSVQLTIKTYSHVNNDMLNKAKELIENIF</sequence>
<evidence type="ECO:0000256" key="3">
    <source>
        <dbReference type="ARBA" id="ARBA00023172"/>
    </source>
</evidence>
<dbReference type="Pfam" id="PF13102">
    <property type="entry name" value="Phage_int_SAM_5"/>
    <property type="match status" value="1"/>
</dbReference>
<reference evidence="8" key="1">
    <citation type="journal article" date="2016" name="Front. Microbiol.">
        <title>Complete Genome Sequence of Clostridium estertheticum DSM 8809, a Microbe Identified in Spoiled Vacuum Packed Beef.</title>
        <authorList>
            <person name="Yu Z."/>
            <person name="Gunn L."/>
            <person name="Brennan E."/>
            <person name="Reid R."/>
            <person name="Wall P.G."/>
            <person name="Gaora O.P."/>
            <person name="Hurley D."/>
            <person name="Bolton D."/>
            <person name="Fanning S."/>
        </authorList>
    </citation>
    <scope>NUCLEOTIDE SEQUENCE [LARGE SCALE GENOMIC DNA]</scope>
    <source>
        <strain evidence="8">DSM 8809</strain>
    </source>
</reference>
<feature type="domain" description="Core-binding (CB)" evidence="6">
    <location>
        <begin position="71"/>
        <end position="151"/>
    </location>
</feature>
<dbReference type="InterPro" id="IPR011010">
    <property type="entry name" value="DNA_brk_join_enz"/>
</dbReference>
<dbReference type="GO" id="GO:0015074">
    <property type="term" value="P:DNA integration"/>
    <property type="evidence" value="ECO:0007669"/>
    <property type="project" value="InterPro"/>
</dbReference>
<dbReference type="InterPro" id="IPR028259">
    <property type="entry name" value="AP2-like_int_N"/>
</dbReference>
<dbReference type="InterPro" id="IPR050090">
    <property type="entry name" value="Tyrosine_recombinase_XerCD"/>
</dbReference>
<dbReference type="PROSITE" id="PS51900">
    <property type="entry name" value="CB"/>
    <property type="match status" value="1"/>
</dbReference>
<dbReference type="PANTHER" id="PTHR30349:SF64">
    <property type="entry name" value="PROPHAGE INTEGRASE INTD-RELATED"/>
    <property type="match status" value="1"/>
</dbReference>
<dbReference type="Pfam" id="PF14657">
    <property type="entry name" value="Arm-DNA-bind_4"/>
    <property type="match status" value="1"/>
</dbReference>
<dbReference type="InterPro" id="IPR010998">
    <property type="entry name" value="Integrase_recombinase_N"/>
</dbReference>
<gene>
    <name evidence="7" type="ORF">A7L45_16485</name>
</gene>
<organism evidence="7 8">
    <name type="scientific">Clostridium estertheticum subsp. estertheticum</name>
    <dbReference type="NCBI Taxonomy" id="1552"/>
    <lineage>
        <taxon>Bacteria</taxon>
        <taxon>Bacillati</taxon>
        <taxon>Bacillota</taxon>
        <taxon>Clostridia</taxon>
        <taxon>Eubacteriales</taxon>
        <taxon>Clostridiaceae</taxon>
        <taxon>Clostridium</taxon>
    </lineage>
</organism>
<dbReference type="Gene3D" id="1.10.443.10">
    <property type="entry name" value="Intergrase catalytic core"/>
    <property type="match status" value="1"/>
</dbReference>
<dbReference type="PROSITE" id="PS51898">
    <property type="entry name" value="TYR_RECOMBINASE"/>
    <property type="match status" value="1"/>
</dbReference>
<dbReference type="PANTHER" id="PTHR30349">
    <property type="entry name" value="PHAGE INTEGRASE-RELATED"/>
    <property type="match status" value="1"/>
</dbReference>
<dbReference type="OrthoDB" id="9785687at2"/>
<keyword evidence="3" id="KW-0233">DNA recombination</keyword>
<dbReference type="Proteomes" id="UP000182569">
    <property type="component" value="Chromosome"/>
</dbReference>
<dbReference type="InterPro" id="IPR025269">
    <property type="entry name" value="SAM-like_dom"/>
</dbReference>
<dbReference type="EMBL" id="CP015756">
    <property type="protein sequence ID" value="APC41561.1"/>
    <property type="molecule type" value="Genomic_DNA"/>
</dbReference>
<dbReference type="AlphaFoldDB" id="A0A1J0GJP8"/>
<evidence type="ECO:0000256" key="1">
    <source>
        <dbReference type="ARBA" id="ARBA00008857"/>
    </source>
</evidence>
<name>A0A1J0GJP8_9CLOT</name>
<dbReference type="RefSeq" id="WP_071613853.1">
    <property type="nucleotide sequence ID" value="NZ_CP015756.1"/>
</dbReference>
<keyword evidence="8" id="KW-1185">Reference proteome</keyword>
<evidence type="ECO:0000259" key="5">
    <source>
        <dbReference type="PROSITE" id="PS51898"/>
    </source>
</evidence>
<dbReference type="GO" id="GO:0006310">
    <property type="term" value="P:DNA recombination"/>
    <property type="evidence" value="ECO:0007669"/>
    <property type="project" value="UniProtKB-KW"/>
</dbReference>
<dbReference type="GO" id="GO:0003677">
    <property type="term" value="F:DNA binding"/>
    <property type="evidence" value="ECO:0007669"/>
    <property type="project" value="UniProtKB-UniRule"/>
</dbReference>
<dbReference type="InterPro" id="IPR013762">
    <property type="entry name" value="Integrase-like_cat_sf"/>
</dbReference>
<dbReference type="KEGG" id="ceu:A7L45_16485"/>
<comment type="similarity">
    <text evidence="1">Belongs to the 'phage' integrase family.</text>
</comment>
<evidence type="ECO:0000256" key="2">
    <source>
        <dbReference type="ARBA" id="ARBA00023125"/>
    </source>
</evidence>
<feature type="domain" description="Tyr recombinase" evidence="5">
    <location>
        <begin position="173"/>
        <end position="353"/>
    </location>
</feature>
<evidence type="ECO:0000256" key="4">
    <source>
        <dbReference type="PROSITE-ProRule" id="PRU01248"/>
    </source>
</evidence>
<dbReference type="SUPFAM" id="SSF56349">
    <property type="entry name" value="DNA breaking-rejoining enzymes"/>
    <property type="match status" value="1"/>
</dbReference>
<evidence type="ECO:0000259" key="6">
    <source>
        <dbReference type="PROSITE" id="PS51900"/>
    </source>
</evidence>
<proteinExistence type="inferred from homology"/>
<evidence type="ECO:0000313" key="8">
    <source>
        <dbReference type="Proteomes" id="UP000182569"/>
    </source>
</evidence>
<dbReference type="InterPro" id="IPR044068">
    <property type="entry name" value="CB"/>
</dbReference>
<evidence type="ECO:0000313" key="7">
    <source>
        <dbReference type="EMBL" id="APC41561.1"/>
    </source>
</evidence>
<dbReference type="Gene3D" id="1.10.150.130">
    <property type="match status" value="1"/>
</dbReference>
<dbReference type="CDD" id="cd01189">
    <property type="entry name" value="INT_ICEBs1_C_like"/>
    <property type="match status" value="1"/>
</dbReference>
<keyword evidence="2 4" id="KW-0238">DNA-binding</keyword>
<dbReference type="STRING" id="1552.A7L45_16485"/>
<dbReference type="Pfam" id="PF00589">
    <property type="entry name" value="Phage_integrase"/>
    <property type="match status" value="1"/>
</dbReference>
<dbReference type="InterPro" id="IPR002104">
    <property type="entry name" value="Integrase_catalytic"/>
</dbReference>